<dbReference type="InterPro" id="IPR036388">
    <property type="entry name" value="WH-like_DNA-bd_sf"/>
</dbReference>
<feature type="transmembrane region" description="Helical" evidence="1">
    <location>
        <begin position="244"/>
        <end position="265"/>
    </location>
</feature>
<dbReference type="SUPFAM" id="SSF88659">
    <property type="entry name" value="Sigma3 and sigma4 domains of RNA polymerase sigma factors"/>
    <property type="match status" value="1"/>
</dbReference>
<dbReference type="Pfam" id="PF04542">
    <property type="entry name" value="Sigma70_r2"/>
    <property type="match status" value="1"/>
</dbReference>
<keyword evidence="7" id="KW-1185">Reference proteome</keyword>
<proteinExistence type="predicted"/>
<dbReference type="OrthoDB" id="10674415at2759"/>
<feature type="domain" description="RNA polymerase sigma-70 region 2" evidence="2">
    <location>
        <begin position="19"/>
        <end position="81"/>
    </location>
</feature>
<keyword evidence="1" id="KW-0472">Membrane</keyword>
<dbReference type="EMBL" id="CAJNIZ010011112">
    <property type="protein sequence ID" value="CAE7313488.1"/>
    <property type="molecule type" value="Genomic_DNA"/>
</dbReference>
<dbReference type="Pfam" id="PF16220">
    <property type="entry name" value="DUF4880"/>
    <property type="match status" value="1"/>
</dbReference>
<feature type="domain" description="FecR protein" evidence="3">
    <location>
        <begin position="270"/>
        <end position="359"/>
    </location>
</feature>
<accession>A0A812NC92</accession>
<keyword evidence="1" id="KW-0812">Transmembrane</keyword>
<dbReference type="GO" id="GO:0003677">
    <property type="term" value="F:DNA binding"/>
    <property type="evidence" value="ECO:0007669"/>
    <property type="project" value="InterPro"/>
</dbReference>
<evidence type="ECO:0000313" key="7">
    <source>
        <dbReference type="Proteomes" id="UP000649617"/>
    </source>
</evidence>
<evidence type="ECO:0000259" key="2">
    <source>
        <dbReference type="Pfam" id="PF04542"/>
    </source>
</evidence>
<feature type="domain" description="RNA polymerase sigma factor 70 region 4 type 2" evidence="4">
    <location>
        <begin position="113"/>
        <end position="161"/>
    </location>
</feature>
<keyword evidence="1" id="KW-1133">Transmembrane helix</keyword>
<dbReference type="InterPro" id="IPR012373">
    <property type="entry name" value="Ferrdict_sens_TM"/>
</dbReference>
<dbReference type="PANTHER" id="PTHR30273:SF2">
    <property type="entry name" value="PROTEIN FECR"/>
    <property type="match status" value="1"/>
</dbReference>
<dbReference type="GO" id="GO:0016987">
    <property type="term" value="F:sigma factor activity"/>
    <property type="evidence" value="ECO:0007669"/>
    <property type="project" value="InterPro"/>
</dbReference>
<dbReference type="Proteomes" id="UP000649617">
    <property type="component" value="Unassembled WGS sequence"/>
</dbReference>
<dbReference type="Gene3D" id="2.60.120.1440">
    <property type="match status" value="1"/>
</dbReference>
<evidence type="ECO:0000256" key="1">
    <source>
        <dbReference type="SAM" id="Phobius"/>
    </source>
</evidence>
<dbReference type="InterPro" id="IPR032623">
    <property type="entry name" value="FecR_N"/>
</dbReference>
<dbReference type="AlphaFoldDB" id="A0A812NC92"/>
<dbReference type="InterPro" id="IPR013249">
    <property type="entry name" value="RNA_pol_sigma70_r4_t2"/>
</dbReference>
<reference evidence="6" key="1">
    <citation type="submission" date="2021-02" db="EMBL/GenBank/DDBJ databases">
        <authorList>
            <person name="Dougan E. K."/>
            <person name="Rhodes N."/>
            <person name="Thang M."/>
            <person name="Chan C."/>
        </authorList>
    </citation>
    <scope>NUCLEOTIDE SEQUENCE</scope>
</reference>
<evidence type="ECO:0000259" key="5">
    <source>
        <dbReference type="Pfam" id="PF16220"/>
    </source>
</evidence>
<dbReference type="NCBIfam" id="TIGR02937">
    <property type="entry name" value="sigma70-ECF"/>
    <property type="match status" value="1"/>
</dbReference>
<dbReference type="PANTHER" id="PTHR30273">
    <property type="entry name" value="PERIPLASMIC SIGNAL SENSOR AND SIGMA FACTOR ACTIVATOR FECR-RELATED"/>
    <property type="match status" value="1"/>
</dbReference>
<dbReference type="GO" id="GO:0016989">
    <property type="term" value="F:sigma factor antagonist activity"/>
    <property type="evidence" value="ECO:0007669"/>
    <property type="project" value="TreeGrafter"/>
</dbReference>
<evidence type="ECO:0000313" key="6">
    <source>
        <dbReference type="EMBL" id="CAE7313488.1"/>
    </source>
</evidence>
<feature type="domain" description="FecR N-terminal" evidence="5">
    <location>
        <begin position="178"/>
        <end position="217"/>
    </location>
</feature>
<dbReference type="Pfam" id="PF04773">
    <property type="entry name" value="FecR"/>
    <property type="match status" value="1"/>
</dbReference>
<dbReference type="InterPro" id="IPR014284">
    <property type="entry name" value="RNA_pol_sigma-70_dom"/>
</dbReference>
<dbReference type="InterPro" id="IPR013324">
    <property type="entry name" value="RNA_pol_sigma_r3/r4-like"/>
</dbReference>
<evidence type="ECO:0000259" key="4">
    <source>
        <dbReference type="Pfam" id="PF08281"/>
    </source>
</evidence>
<protein>
    <submittedName>
        <fullName evidence="6">FecR protein</fullName>
    </submittedName>
</protein>
<dbReference type="Gene3D" id="1.10.10.10">
    <property type="entry name" value="Winged helix-like DNA-binding domain superfamily/Winged helix DNA-binding domain"/>
    <property type="match status" value="1"/>
</dbReference>
<organism evidence="6 7">
    <name type="scientific">Symbiodinium pilosum</name>
    <name type="common">Dinoflagellate</name>
    <dbReference type="NCBI Taxonomy" id="2952"/>
    <lineage>
        <taxon>Eukaryota</taxon>
        <taxon>Sar</taxon>
        <taxon>Alveolata</taxon>
        <taxon>Dinophyceae</taxon>
        <taxon>Suessiales</taxon>
        <taxon>Symbiodiniaceae</taxon>
        <taxon>Symbiodinium</taxon>
    </lineage>
</organism>
<dbReference type="GO" id="GO:0006352">
    <property type="term" value="P:DNA-templated transcription initiation"/>
    <property type="evidence" value="ECO:0007669"/>
    <property type="project" value="InterPro"/>
</dbReference>
<dbReference type="Pfam" id="PF08281">
    <property type="entry name" value="Sigma70_r4_2"/>
    <property type="match status" value="1"/>
</dbReference>
<dbReference type="InterPro" id="IPR007627">
    <property type="entry name" value="RNA_pol_sigma70_r2"/>
</dbReference>
<dbReference type="Gene3D" id="1.10.1740.10">
    <property type="match status" value="1"/>
</dbReference>
<dbReference type="Gene3D" id="3.55.50.30">
    <property type="match status" value="1"/>
</dbReference>
<sequence>MRRISDMAQAKSEFIADLFEEQATPLLKYLTARFKNVDEAKEVAQEAWLRVFRLDHPEELENAKAFLFQTASNLSIDRIRRVSLERNHDVMAEEPVQSVEATVAAQQTLRTIEASLFELPTKCRQAFVMHRQKNMSYPMIAEQLGVSTSMVEKYIIQALKHFRNKLDHQLDSAGSVSDQAIEWLARLRADDVTPQETADFAIWLAASKNHEQAFDTATEIWQLTAHMPPLSIILKPATPRYRKILPLATAASVLLAAFLMVVQLATPGFTTGKGEQRRVVLADGSIAFLNTASKIQVDYSTDERRIILQQGEVWFDVAKNTKRPFTVDGQYADAQAVGTAFSVRETPGFTRVSVTEGTVVLFKEDGEEGSHLGPGDEGTVTAVTMDYRQVDPDVVLGWQRGQLVYNDVRLDELLQDLNRYLPKTMAINDLHLESLRVSAVLNLDDQEAMLDALSKTLPIRWKSLSDTLIIVTSDA</sequence>
<name>A0A812NC92_SYMPI</name>
<dbReference type="InterPro" id="IPR006860">
    <property type="entry name" value="FecR"/>
</dbReference>
<comment type="caution">
    <text evidence="6">The sequence shown here is derived from an EMBL/GenBank/DDBJ whole genome shotgun (WGS) entry which is preliminary data.</text>
</comment>
<evidence type="ECO:0000259" key="3">
    <source>
        <dbReference type="Pfam" id="PF04773"/>
    </source>
</evidence>
<dbReference type="SUPFAM" id="SSF88946">
    <property type="entry name" value="Sigma2 domain of RNA polymerase sigma factors"/>
    <property type="match status" value="1"/>
</dbReference>
<dbReference type="InterPro" id="IPR013325">
    <property type="entry name" value="RNA_pol_sigma_r2"/>
</dbReference>
<gene>
    <name evidence="6" type="primary">fecR</name>
    <name evidence="6" type="ORF">SPIL2461_LOCUS7170</name>
</gene>